<dbReference type="AlphaFoldDB" id="M0N119"/>
<dbReference type="OrthoDB" id="205088at2157"/>
<organism evidence="1 2">
    <name type="scientific">Halococcus salifodinae DSM 8989</name>
    <dbReference type="NCBI Taxonomy" id="1227456"/>
    <lineage>
        <taxon>Archaea</taxon>
        <taxon>Methanobacteriati</taxon>
        <taxon>Methanobacteriota</taxon>
        <taxon>Stenosarchaea group</taxon>
        <taxon>Halobacteria</taxon>
        <taxon>Halobacteriales</taxon>
        <taxon>Halococcaceae</taxon>
        <taxon>Halococcus</taxon>
    </lineage>
</organism>
<reference evidence="1 2" key="1">
    <citation type="journal article" date="2014" name="PLoS Genet.">
        <title>Phylogenetically driven sequencing of extremely halophilic archaea reveals strategies for static and dynamic osmo-response.</title>
        <authorList>
            <person name="Becker E.A."/>
            <person name="Seitzer P.M."/>
            <person name="Tritt A."/>
            <person name="Larsen D."/>
            <person name="Krusor M."/>
            <person name="Yao A.I."/>
            <person name="Wu D."/>
            <person name="Madern D."/>
            <person name="Eisen J.A."/>
            <person name="Darling A.E."/>
            <person name="Facciotti M.T."/>
        </authorList>
    </citation>
    <scope>NUCLEOTIDE SEQUENCE [LARGE SCALE GENOMIC DNA]</scope>
    <source>
        <strain evidence="1 2">DSM 8989</strain>
    </source>
</reference>
<gene>
    <name evidence="1" type="ORF">C450_14047</name>
</gene>
<accession>M0N119</accession>
<evidence type="ECO:0000313" key="2">
    <source>
        <dbReference type="Proteomes" id="UP000011625"/>
    </source>
</evidence>
<comment type="caution">
    <text evidence="1">The sequence shown here is derived from an EMBL/GenBank/DDBJ whole genome shotgun (WGS) entry which is preliminary data.</text>
</comment>
<name>M0N119_9EURY</name>
<sequence length="235" mass="24450">MDTLRGLLARDRRSDHPALRAPDGSDHSYDYHRLLTNTWKTGNFLSHLGVRRGRTVGIAGRQPAAVLTVLGTASLGGIVRFDPPTSIDARAVVAPAERIDDFELPPGGTRVAYDDPPDDPGTAHFERDVWSENPTLAPAEVAADDPVLAADGSSVSHAELLDTAERVVERTGLTAGDDVVVRASLTIPGTVAAGIVAPLLTGATVVFPAAGTVGDVAIATESAPEGTIVDPTAIR</sequence>
<evidence type="ECO:0000313" key="1">
    <source>
        <dbReference type="EMBL" id="EMA50804.1"/>
    </source>
</evidence>
<protein>
    <recommendedName>
        <fullName evidence="3">Acetyl-CoA synthetase</fullName>
    </recommendedName>
</protein>
<dbReference type="EMBL" id="AOME01000070">
    <property type="protein sequence ID" value="EMA50804.1"/>
    <property type="molecule type" value="Genomic_DNA"/>
</dbReference>
<dbReference type="SUPFAM" id="SSF56801">
    <property type="entry name" value="Acetyl-CoA synthetase-like"/>
    <property type="match status" value="1"/>
</dbReference>
<dbReference type="RefSeq" id="WP_005044406.1">
    <property type="nucleotide sequence ID" value="NZ_AOME01000070.1"/>
</dbReference>
<evidence type="ECO:0008006" key="3">
    <source>
        <dbReference type="Google" id="ProtNLM"/>
    </source>
</evidence>
<dbReference type="PATRIC" id="fig|1227456.3.peg.2846"/>
<dbReference type="InterPro" id="IPR042099">
    <property type="entry name" value="ANL_N_sf"/>
</dbReference>
<proteinExistence type="predicted"/>
<dbReference type="Gene3D" id="3.40.50.12780">
    <property type="entry name" value="N-terminal domain of ligase-like"/>
    <property type="match status" value="1"/>
</dbReference>
<dbReference type="Proteomes" id="UP000011625">
    <property type="component" value="Unassembled WGS sequence"/>
</dbReference>
<keyword evidence="2" id="KW-1185">Reference proteome</keyword>